<gene>
    <name evidence="1" type="ORF">Patl1_19503</name>
</gene>
<organism evidence="1 2">
    <name type="scientific">Pistacia atlantica</name>
    <dbReference type="NCBI Taxonomy" id="434234"/>
    <lineage>
        <taxon>Eukaryota</taxon>
        <taxon>Viridiplantae</taxon>
        <taxon>Streptophyta</taxon>
        <taxon>Embryophyta</taxon>
        <taxon>Tracheophyta</taxon>
        <taxon>Spermatophyta</taxon>
        <taxon>Magnoliopsida</taxon>
        <taxon>eudicotyledons</taxon>
        <taxon>Gunneridae</taxon>
        <taxon>Pentapetalae</taxon>
        <taxon>rosids</taxon>
        <taxon>malvids</taxon>
        <taxon>Sapindales</taxon>
        <taxon>Anacardiaceae</taxon>
        <taxon>Pistacia</taxon>
    </lineage>
</organism>
<dbReference type="EMBL" id="CM047898">
    <property type="protein sequence ID" value="KAJ0106172.1"/>
    <property type="molecule type" value="Genomic_DNA"/>
</dbReference>
<reference evidence="2" key="1">
    <citation type="journal article" date="2023" name="G3 (Bethesda)">
        <title>Genome assembly and association tests identify interacting loci associated with vigor, precocity, and sex in interspecific pistachio rootstocks.</title>
        <authorList>
            <person name="Palmer W."/>
            <person name="Jacygrad E."/>
            <person name="Sagayaradj S."/>
            <person name="Cavanaugh K."/>
            <person name="Han R."/>
            <person name="Bertier L."/>
            <person name="Beede B."/>
            <person name="Kafkas S."/>
            <person name="Golino D."/>
            <person name="Preece J."/>
            <person name="Michelmore R."/>
        </authorList>
    </citation>
    <scope>NUCLEOTIDE SEQUENCE [LARGE SCALE GENOMIC DNA]</scope>
</reference>
<proteinExistence type="predicted"/>
<evidence type="ECO:0000313" key="1">
    <source>
        <dbReference type="EMBL" id="KAJ0106172.1"/>
    </source>
</evidence>
<evidence type="ECO:0000313" key="2">
    <source>
        <dbReference type="Proteomes" id="UP001164250"/>
    </source>
</evidence>
<dbReference type="Proteomes" id="UP001164250">
    <property type="component" value="Chromosome 2"/>
</dbReference>
<protein>
    <submittedName>
        <fullName evidence="1">Uncharacterized protein</fullName>
    </submittedName>
</protein>
<name>A0ACC1C2D7_9ROSI</name>
<sequence>MPQLANAIYVSRIFKAPTSTLLHCLSQPIPSHPITSKLVLHNQMPKIHLSIKCSTTSNNLTPTPDDGKQPQDFPSPSPNSVANASPASFPVEKRRKPEILLEIKSKAGLVKPEPPNVEAGWRRTKEINLEKPIGYEIMDFLGEVAGVDGREILAPPSLPRLINILTN</sequence>
<accession>A0ACC1C2D7</accession>
<comment type="caution">
    <text evidence="1">The sequence shown here is derived from an EMBL/GenBank/DDBJ whole genome shotgun (WGS) entry which is preliminary data.</text>
</comment>
<keyword evidence="2" id="KW-1185">Reference proteome</keyword>